<gene>
    <name evidence="2" type="ORF">MES5069_830031</name>
</gene>
<proteinExistence type="predicted"/>
<evidence type="ECO:0000313" key="2">
    <source>
        <dbReference type="EMBL" id="CAH2409384.1"/>
    </source>
</evidence>
<dbReference type="Pfam" id="PF12728">
    <property type="entry name" value="HTH_17"/>
    <property type="match status" value="1"/>
</dbReference>
<dbReference type="NCBIfam" id="TIGR01764">
    <property type="entry name" value="excise"/>
    <property type="match status" value="1"/>
</dbReference>
<dbReference type="RefSeq" id="WP_254022457.1">
    <property type="nucleotide sequence ID" value="NZ_CAKXZT010000183.1"/>
</dbReference>
<evidence type="ECO:0000313" key="3">
    <source>
        <dbReference type="Proteomes" id="UP001153050"/>
    </source>
</evidence>
<dbReference type="InterPro" id="IPR010093">
    <property type="entry name" value="SinI_DNA-bd"/>
</dbReference>
<sequence length="68" mass="7430">MTTNDNSPLAVDILRGADAIAKHLGFPRRAIYHLVSKGGLPHFRLGETVCARKSTLSAWIEEQERAAA</sequence>
<keyword evidence="3" id="KW-1185">Reference proteome</keyword>
<reference evidence="2 3" key="1">
    <citation type="submission" date="2022-03" db="EMBL/GenBank/DDBJ databases">
        <authorList>
            <person name="Brunel B."/>
        </authorList>
    </citation>
    <scope>NUCLEOTIDE SEQUENCE [LARGE SCALE GENOMIC DNA]</scope>
    <source>
        <strain evidence="2">STM5069sample</strain>
    </source>
</reference>
<dbReference type="EMBL" id="CAKXZT010000183">
    <property type="protein sequence ID" value="CAH2409384.1"/>
    <property type="molecule type" value="Genomic_DNA"/>
</dbReference>
<dbReference type="InterPro" id="IPR041657">
    <property type="entry name" value="HTH_17"/>
</dbReference>
<name>A0ABN8KGH0_9HYPH</name>
<dbReference type="Proteomes" id="UP001153050">
    <property type="component" value="Unassembled WGS sequence"/>
</dbReference>
<organism evidence="2 3">
    <name type="scientific">Mesorhizobium escarrei</name>
    <dbReference type="NCBI Taxonomy" id="666018"/>
    <lineage>
        <taxon>Bacteria</taxon>
        <taxon>Pseudomonadati</taxon>
        <taxon>Pseudomonadota</taxon>
        <taxon>Alphaproteobacteria</taxon>
        <taxon>Hyphomicrobiales</taxon>
        <taxon>Phyllobacteriaceae</taxon>
        <taxon>Mesorhizobium</taxon>
    </lineage>
</organism>
<comment type="caution">
    <text evidence="2">The sequence shown here is derived from an EMBL/GenBank/DDBJ whole genome shotgun (WGS) entry which is preliminary data.</text>
</comment>
<feature type="domain" description="Helix-turn-helix" evidence="1">
    <location>
        <begin position="20"/>
        <end position="63"/>
    </location>
</feature>
<accession>A0ABN8KGH0</accession>
<evidence type="ECO:0000259" key="1">
    <source>
        <dbReference type="Pfam" id="PF12728"/>
    </source>
</evidence>
<protein>
    <recommendedName>
        <fullName evidence="1">Helix-turn-helix domain-containing protein</fullName>
    </recommendedName>
</protein>